<dbReference type="Proteomes" id="UP000593564">
    <property type="component" value="Unassembled WGS sequence"/>
</dbReference>
<comment type="caution">
    <text evidence="1">The sequence shown here is derived from an EMBL/GenBank/DDBJ whole genome shotgun (WGS) entry which is preliminary data.</text>
</comment>
<evidence type="ECO:0000313" key="1">
    <source>
        <dbReference type="EMBL" id="KAF5932927.1"/>
    </source>
</evidence>
<proteinExistence type="predicted"/>
<reference evidence="1 2" key="2">
    <citation type="submission" date="2020-07" db="EMBL/GenBank/DDBJ databases">
        <title>Genome assembly of wild tea tree DASZ reveals pedigree and selection history of tea varieties.</title>
        <authorList>
            <person name="Zhang W."/>
        </authorList>
    </citation>
    <scope>NUCLEOTIDE SEQUENCE [LARGE SCALE GENOMIC DNA]</scope>
    <source>
        <strain evidence="2">cv. G240</strain>
        <tissue evidence="1">Leaf</tissue>
    </source>
</reference>
<dbReference type="EMBL" id="JACBKZ010000014">
    <property type="protein sequence ID" value="KAF5932927.1"/>
    <property type="molecule type" value="Genomic_DNA"/>
</dbReference>
<sequence>MELSLGMMEPSSPANLRRTSAGMENSCLKYSSFFGVSTFHLNIPMTSAKGRKYKILRENSWYGFY</sequence>
<reference evidence="2" key="1">
    <citation type="journal article" date="2020" name="Nat. Commun.">
        <title>Genome assembly of wild tea tree DASZ reveals pedigree and selection history of tea varieties.</title>
        <authorList>
            <person name="Zhang W."/>
            <person name="Zhang Y."/>
            <person name="Qiu H."/>
            <person name="Guo Y."/>
            <person name="Wan H."/>
            <person name="Zhang X."/>
            <person name="Scossa F."/>
            <person name="Alseekh S."/>
            <person name="Zhang Q."/>
            <person name="Wang P."/>
            <person name="Xu L."/>
            <person name="Schmidt M.H."/>
            <person name="Jia X."/>
            <person name="Li D."/>
            <person name="Zhu A."/>
            <person name="Guo F."/>
            <person name="Chen W."/>
            <person name="Ni D."/>
            <person name="Usadel B."/>
            <person name="Fernie A.R."/>
            <person name="Wen W."/>
        </authorList>
    </citation>
    <scope>NUCLEOTIDE SEQUENCE [LARGE SCALE GENOMIC DNA]</scope>
    <source>
        <strain evidence="2">cv. G240</strain>
    </source>
</reference>
<protein>
    <submittedName>
        <fullName evidence="1">Uncharacterized protein</fullName>
    </submittedName>
</protein>
<dbReference type="AlphaFoldDB" id="A0A7J7FXQ2"/>
<organism evidence="1 2">
    <name type="scientific">Camellia sinensis</name>
    <name type="common">Tea plant</name>
    <name type="synonym">Thea sinensis</name>
    <dbReference type="NCBI Taxonomy" id="4442"/>
    <lineage>
        <taxon>Eukaryota</taxon>
        <taxon>Viridiplantae</taxon>
        <taxon>Streptophyta</taxon>
        <taxon>Embryophyta</taxon>
        <taxon>Tracheophyta</taxon>
        <taxon>Spermatophyta</taxon>
        <taxon>Magnoliopsida</taxon>
        <taxon>eudicotyledons</taxon>
        <taxon>Gunneridae</taxon>
        <taxon>Pentapetalae</taxon>
        <taxon>asterids</taxon>
        <taxon>Ericales</taxon>
        <taxon>Theaceae</taxon>
        <taxon>Camellia</taxon>
    </lineage>
</organism>
<keyword evidence="2" id="KW-1185">Reference proteome</keyword>
<name>A0A7J7FXQ2_CAMSI</name>
<gene>
    <name evidence="1" type="ORF">HYC85_029098</name>
</gene>
<accession>A0A7J7FXQ2</accession>
<evidence type="ECO:0000313" key="2">
    <source>
        <dbReference type="Proteomes" id="UP000593564"/>
    </source>
</evidence>